<dbReference type="EMBL" id="SDEE01000560">
    <property type="protein sequence ID" value="RXW15377.1"/>
    <property type="molecule type" value="Genomic_DNA"/>
</dbReference>
<name>A0A4Q2D7A3_9AGAR</name>
<gene>
    <name evidence="1" type="ORF">EST38_g10477</name>
</gene>
<protein>
    <submittedName>
        <fullName evidence="1">Uncharacterized protein</fullName>
    </submittedName>
</protein>
<comment type="caution">
    <text evidence="1">The sequence shown here is derived from an EMBL/GenBank/DDBJ whole genome shotgun (WGS) entry which is preliminary data.</text>
</comment>
<evidence type="ECO:0000313" key="1">
    <source>
        <dbReference type="EMBL" id="RXW15377.1"/>
    </source>
</evidence>
<dbReference type="AlphaFoldDB" id="A0A4Q2D7A3"/>
<evidence type="ECO:0000313" key="2">
    <source>
        <dbReference type="Proteomes" id="UP000290288"/>
    </source>
</evidence>
<dbReference type="OrthoDB" id="10375756at2759"/>
<proteinExistence type="predicted"/>
<organism evidence="1 2">
    <name type="scientific">Candolleomyces aberdarensis</name>
    <dbReference type="NCBI Taxonomy" id="2316362"/>
    <lineage>
        <taxon>Eukaryota</taxon>
        <taxon>Fungi</taxon>
        <taxon>Dikarya</taxon>
        <taxon>Basidiomycota</taxon>
        <taxon>Agaricomycotina</taxon>
        <taxon>Agaricomycetes</taxon>
        <taxon>Agaricomycetidae</taxon>
        <taxon>Agaricales</taxon>
        <taxon>Agaricineae</taxon>
        <taxon>Psathyrellaceae</taxon>
        <taxon>Candolleomyces</taxon>
    </lineage>
</organism>
<accession>A0A4Q2D7A3</accession>
<sequence length="171" mass="18501">MIDIRSMSSDVPSSRYVEAAEGYEDHRRTGIFEGFGKVNAMLEAPSLAPGPHVFRPEDPTLPPRFFDGDPVKPCVVKPSVVPGPDAADEPILSDILRIRHYADRSIAVVFVHDVKHFEGNENARDGGATWGEAHNGGVVGPFNGSSVVVGAVVGSKHNFCSILRFTFRCQA</sequence>
<dbReference type="Proteomes" id="UP000290288">
    <property type="component" value="Unassembled WGS sequence"/>
</dbReference>
<reference evidence="1 2" key="1">
    <citation type="submission" date="2019-01" db="EMBL/GenBank/DDBJ databases">
        <title>Draft genome sequence of Psathyrella aberdarensis IHI B618.</title>
        <authorList>
            <person name="Buettner E."/>
            <person name="Kellner H."/>
        </authorList>
    </citation>
    <scope>NUCLEOTIDE SEQUENCE [LARGE SCALE GENOMIC DNA]</scope>
    <source>
        <strain evidence="1 2">IHI B618</strain>
    </source>
</reference>
<keyword evidence="2" id="KW-1185">Reference proteome</keyword>